<keyword evidence="1" id="KW-0694">RNA-binding</keyword>
<feature type="region of interest" description="Disordered" evidence="3">
    <location>
        <begin position="422"/>
        <end position="453"/>
    </location>
</feature>
<dbReference type="GO" id="GO:0003677">
    <property type="term" value="F:DNA binding"/>
    <property type="evidence" value="ECO:0007669"/>
    <property type="project" value="UniProtKB-KW"/>
</dbReference>
<dbReference type="PANTHER" id="PTHR14966:SF0">
    <property type="entry name" value="Z-DNA-BINDING PROTEIN 1"/>
    <property type="match status" value="1"/>
</dbReference>
<feature type="region of interest" description="Disordered" evidence="3">
    <location>
        <begin position="39"/>
        <end position="103"/>
    </location>
</feature>
<evidence type="ECO:0000256" key="3">
    <source>
        <dbReference type="SAM" id="MobiDB-lite"/>
    </source>
</evidence>
<feature type="compositionally biased region" description="Polar residues" evidence="3">
    <location>
        <begin position="175"/>
        <end position="186"/>
    </location>
</feature>
<proteinExistence type="predicted"/>
<dbReference type="SUPFAM" id="SSF46785">
    <property type="entry name" value="Winged helix' DNA-binding domain"/>
    <property type="match status" value="2"/>
</dbReference>
<gene>
    <name evidence="5" type="ORF">GW7_10217</name>
</gene>
<feature type="compositionally biased region" description="Basic and acidic residues" evidence="3">
    <location>
        <begin position="76"/>
        <end position="91"/>
    </location>
</feature>
<dbReference type="GO" id="GO:0051607">
    <property type="term" value="P:defense response to virus"/>
    <property type="evidence" value="ECO:0007669"/>
    <property type="project" value="UniProtKB-KW"/>
</dbReference>
<dbReference type="InterPro" id="IPR042361">
    <property type="entry name" value="ZBP1"/>
</dbReference>
<dbReference type="AlphaFoldDB" id="G5AUM6"/>
<dbReference type="SMART" id="SM00550">
    <property type="entry name" value="Zalpha"/>
    <property type="match status" value="2"/>
</dbReference>
<dbReference type="Proteomes" id="UP000006813">
    <property type="component" value="Unassembled WGS sequence"/>
</dbReference>
<dbReference type="GO" id="GO:0005634">
    <property type="term" value="C:nucleus"/>
    <property type="evidence" value="ECO:0007669"/>
    <property type="project" value="TreeGrafter"/>
</dbReference>
<accession>G5AUM6</accession>
<dbReference type="GO" id="GO:0060340">
    <property type="term" value="P:positive regulation of type I interferon-mediated signaling pathway"/>
    <property type="evidence" value="ECO:0007669"/>
    <property type="project" value="InterPro"/>
</dbReference>
<feature type="region of interest" description="Disordered" evidence="3">
    <location>
        <begin position="161"/>
        <end position="198"/>
    </location>
</feature>
<feature type="compositionally biased region" description="Basic and acidic residues" evidence="3">
    <location>
        <begin position="430"/>
        <end position="440"/>
    </location>
</feature>
<feature type="domain" description="Z-binding" evidence="4">
    <location>
        <begin position="103"/>
        <end position="165"/>
    </location>
</feature>
<feature type="region of interest" description="Disordered" evidence="3">
    <location>
        <begin position="1"/>
        <end position="23"/>
    </location>
</feature>
<dbReference type="PANTHER" id="PTHR14966">
    <property type="entry name" value="Z-DNA-BINDING PROTEIN 1"/>
    <property type="match status" value="1"/>
</dbReference>
<keyword evidence="2" id="KW-0051">Antiviral defense</keyword>
<evidence type="ECO:0000256" key="2">
    <source>
        <dbReference type="ARBA" id="ARBA00023118"/>
    </source>
</evidence>
<organism evidence="5 6">
    <name type="scientific">Heterocephalus glaber</name>
    <name type="common">Naked mole rat</name>
    <dbReference type="NCBI Taxonomy" id="10181"/>
    <lineage>
        <taxon>Eukaryota</taxon>
        <taxon>Metazoa</taxon>
        <taxon>Chordata</taxon>
        <taxon>Craniata</taxon>
        <taxon>Vertebrata</taxon>
        <taxon>Euteleostomi</taxon>
        <taxon>Mammalia</taxon>
        <taxon>Eutheria</taxon>
        <taxon>Euarchontoglires</taxon>
        <taxon>Glires</taxon>
        <taxon>Rodentia</taxon>
        <taxon>Hystricomorpha</taxon>
        <taxon>Bathyergidae</taxon>
        <taxon>Heterocephalus</taxon>
    </lineage>
</organism>
<dbReference type="GO" id="GO:0003726">
    <property type="term" value="F:double-stranded RNA adenosine deaminase activity"/>
    <property type="evidence" value="ECO:0007669"/>
    <property type="project" value="InterPro"/>
</dbReference>
<dbReference type="Gene3D" id="1.10.10.10">
    <property type="entry name" value="Winged helix-like DNA-binding domain superfamily/Winged helix DNA-binding domain"/>
    <property type="match status" value="2"/>
</dbReference>
<dbReference type="Pfam" id="PF02295">
    <property type="entry name" value="z-alpha"/>
    <property type="match status" value="1"/>
</dbReference>
<evidence type="ECO:0000313" key="5">
    <source>
        <dbReference type="EMBL" id="EHB00737.1"/>
    </source>
</evidence>
<evidence type="ECO:0000256" key="1">
    <source>
        <dbReference type="ARBA" id="ARBA00022884"/>
    </source>
</evidence>
<feature type="domain" description="Z-binding" evidence="4">
    <location>
        <begin position="194"/>
        <end position="257"/>
    </location>
</feature>
<dbReference type="InParanoid" id="G5AUM6"/>
<dbReference type="InterPro" id="IPR036390">
    <property type="entry name" value="WH_DNA-bd_sf"/>
</dbReference>
<dbReference type="PROSITE" id="PS50139">
    <property type="entry name" value="Z_BINDING"/>
    <property type="match status" value="2"/>
</dbReference>
<feature type="compositionally biased region" description="Basic residues" evidence="3">
    <location>
        <begin position="63"/>
        <end position="73"/>
    </location>
</feature>
<dbReference type="eggNOG" id="ENOG502SRWE">
    <property type="taxonomic scope" value="Eukaryota"/>
</dbReference>
<feature type="region of interest" description="Disordered" evidence="3">
    <location>
        <begin position="360"/>
        <end position="380"/>
    </location>
</feature>
<sequence>MGVLVSPKSEGPGAGLAKPAGGQRPLVASLEVLEVRGSAGLLSGHTPRPQCRDRLPPQGHCYQHGRGHSRPQNRRAPGDRVPKEKASERGQEQTLGRWTGKSAPVAGQLEQKILQALRKAGSAVHTRLLVKECQVLKQELNRVLYRMQKESKVSLVAPATWHLGGGDPGDAAPTQPAQPSIAQRPQQDMAESPGPKLSSLQERIHSFLEASGPCKALHIAKALGMRTAKDVNPDLYRMGISGLLSCDEKSKEWRVSRAGDSGIKNQSATIIYQQSSVNMIYQSQISIMNSEATQIGHGNVIAKQGQNGTTTAHRLPPVAPGDSPAQGPPAGIWGPQDIHIESSILRRVQMGHGNEMNLLGVPSEGPASSLSCSPPATAAGTDASFEARMPKQGPHQEEDTVQRIRIKSCYFEDATIGNSNKMTVISEAGRPGKDGRKDPGEQQEDPDTDTGPVWALGSAALDERRRLLVGQGKLRSEQSKLQLCCLLPRAPGRVIKMPRWTGPDRSSCWTLALLGPRKPIEAEPEAQIHRND</sequence>
<dbReference type="STRING" id="10181.G5AUM6"/>
<dbReference type="EMBL" id="JH167037">
    <property type="protein sequence ID" value="EHB00737.1"/>
    <property type="molecule type" value="Genomic_DNA"/>
</dbReference>
<name>G5AUM6_HETGA</name>
<dbReference type="InterPro" id="IPR042371">
    <property type="entry name" value="Z_dom"/>
</dbReference>
<dbReference type="InterPro" id="IPR036388">
    <property type="entry name" value="WH-like_DNA-bd_sf"/>
</dbReference>
<dbReference type="GO" id="GO:0003723">
    <property type="term" value="F:RNA binding"/>
    <property type="evidence" value="ECO:0007669"/>
    <property type="project" value="UniProtKB-KW"/>
</dbReference>
<dbReference type="FunCoup" id="G5AUM6">
    <property type="interactions" value="552"/>
</dbReference>
<evidence type="ECO:0000259" key="4">
    <source>
        <dbReference type="PROSITE" id="PS50139"/>
    </source>
</evidence>
<keyword evidence="5" id="KW-0238">DNA-binding</keyword>
<reference evidence="5 6" key="1">
    <citation type="journal article" date="2011" name="Nature">
        <title>Genome sequencing reveals insights into physiology and longevity of the naked mole rat.</title>
        <authorList>
            <person name="Kim E.B."/>
            <person name="Fang X."/>
            <person name="Fushan A.A."/>
            <person name="Huang Z."/>
            <person name="Lobanov A.V."/>
            <person name="Han L."/>
            <person name="Marino S.M."/>
            <person name="Sun X."/>
            <person name="Turanov A.A."/>
            <person name="Yang P."/>
            <person name="Yim S.H."/>
            <person name="Zhao X."/>
            <person name="Kasaikina M.V."/>
            <person name="Stoletzki N."/>
            <person name="Peng C."/>
            <person name="Polak P."/>
            <person name="Xiong Z."/>
            <person name="Kiezun A."/>
            <person name="Zhu Y."/>
            <person name="Chen Y."/>
            <person name="Kryukov G.V."/>
            <person name="Zhang Q."/>
            <person name="Peshkin L."/>
            <person name="Yang L."/>
            <person name="Bronson R.T."/>
            <person name="Buffenstein R."/>
            <person name="Wang B."/>
            <person name="Han C."/>
            <person name="Li Q."/>
            <person name="Chen L."/>
            <person name="Zhao W."/>
            <person name="Sunyaev S.R."/>
            <person name="Park T.J."/>
            <person name="Zhang G."/>
            <person name="Wang J."/>
            <person name="Gladyshev V.N."/>
        </authorList>
    </citation>
    <scope>NUCLEOTIDE SEQUENCE [LARGE SCALE GENOMIC DNA]</scope>
</reference>
<protein>
    <submittedName>
        <fullName evidence="5">Z-DNA-binding protein 1</fullName>
    </submittedName>
</protein>
<evidence type="ECO:0000313" key="6">
    <source>
        <dbReference type="Proteomes" id="UP000006813"/>
    </source>
</evidence>